<accession>A0A812C0C6</accession>
<keyword evidence="1" id="KW-0812">Transmembrane</keyword>
<dbReference type="Proteomes" id="UP000597762">
    <property type="component" value="Unassembled WGS sequence"/>
</dbReference>
<feature type="transmembrane region" description="Helical" evidence="1">
    <location>
        <begin position="36"/>
        <end position="54"/>
    </location>
</feature>
<feature type="transmembrane region" description="Helical" evidence="1">
    <location>
        <begin position="61"/>
        <end position="81"/>
    </location>
</feature>
<keyword evidence="1" id="KW-0472">Membrane</keyword>
<comment type="caution">
    <text evidence="2">The sequence shown here is derived from an EMBL/GenBank/DDBJ whole genome shotgun (WGS) entry which is preliminary data.</text>
</comment>
<keyword evidence="3" id="KW-1185">Reference proteome</keyword>
<reference evidence="2" key="1">
    <citation type="submission" date="2021-01" db="EMBL/GenBank/DDBJ databases">
        <authorList>
            <person name="Li R."/>
            <person name="Bekaert M."/>
        </authorList>
    </citation>
    <scope>NUCLEOTIDE SEQUENCE</scope>
    <source>
        <strain evidence="2">Farmed</strain>
    </source>
</reference>
<name>A0A812C0C6_ACAPH</name>
<dbReference type="OrthoDB" id="6125087at2759"/>
<protein>
    <submittedName>
        <fullName evidence="2">Uncharacterized protein</fullName>
    </submittedName>
</protein>
<sequence length="227" mass="25861">MKYVRTSKWSKTSKAQNFNVDFHGRQTHVHFTHHNLSYQIIFFVLLLIVANLNMNVSGARGLCTLCCLGLLVLLASSDAHASVVVPNRSQRGFKDNVSNRIAHGFGKRTFQDTYDLSPSLDDGKNLITPRKLAELIMYDRNLAYIVALKLDSNGDGAGQYSSTPVSQFHVQWSLMKLVTWESRNDRPTNRRICDRRPCSFLCVSKQNFTLPRSIDPMIHCDRKKNIE</sequence>
<proteinExistence type="predicted"/>
<dbReference type="AlphaFoldDB" id="A0A812C0C6"/>
<dbReference type="EMBL" id="CAHIKZ030001057">
    <property type="protein sequence ID" value="CAE1251020.1"/>
    <property type="molecule type" value="Genomic_DNA"/>
</dbReference>
<evidence type="ECO:0000313" key="3">
    <source>
        <dbReference type="Proteomes" id="UP000597762"/>
    </source>
</evidence>
<gene>
    <name evidence="2" type="ORF">SPHA_27363</name>
</gene>
<organism evidence="2 3">
    <name type="scientific">Acanthosepion pharaonis</name>
    <name type="common">Pharaoh cuttlefish</name>
    <name type="synonym">Sepia pharaonis</name>
    <dbReference type="NCBI Taxonomy" id="158019"/>
    <lineage>
        <taxon>Eukaryota</taxon>
        <taxon>Metazoa</taxon>
        <taxon>Spiralia</taxon>
        <taxon>Lophotrochozoa</taxon>
        <taxon>Mollusca</taxon>
        <taxon>Cephalopoda</taxon>
        <taxon>Coleoidea</taxon>
        <taxon>Decapodiformes</taxon>
        <taxon>Sepiida</taxon>
        <taxon>Sepiina</taxon>
        <taxon>Sepiidae</taxon>
        <taxon>Acanthosepion</taxon>
    </lineage>
</organism>
<evidence type="ECO:0000256" key="1">
    <source>
        <dbReference type="SAM" id="Phobius"/>
    </source>
</evidence>
<keyword evidence="1" id="KW-1133">Transmembrane helix</keyword>
<evidence type="ECO:0000313" key="2">
    <source>
        <dbReference type="EMBL" id="CAE1251020.1"/>
    </source>
</evidence>